<protein>
    <submittedName>
        <fullName evidence="2">Uncharacterized protein</fullName>
    </submittedName>
</protein>
<reference evidence="2" key="2">
    <citation type="submission" date="2023-05" db="EMBL/GenBank/DDBJ databases">
        <authorList>
            <consortium name="Lawrence Berkeley National Laboratory"/>
            <person name="Steindorff A."/>
            <person name="Hensen N."/>
            <person name="Bonometti L."/>
            <person name="Westerberg I."/>
            <person name="Brannstrom I.O."/>
            <person name="Guillou S."/>
            <person name="Cros-Aarteil S."/>
            <person name="Calhoun S."/>
            <person name="Haridas S."/>
            <person name="Kuo A."/>
            <person name="Mondo S."/>
            <person name="Pangilinan J."/>
            <person name="Riley R."/>
            <person name="Labutti K."/>
            <person name="Andreopoulos B."/>
            <person name="Lipzen A."/>
            <person name="Chen C."/>
            <person name="Yanf M."/>
            <person name="Daum C."/>
            <person name="Ng V."/>
            <person name="Clum A."/>
            <person name="Ohm R."/>
            <person name="Martin F."/>
            <person name="Silar P."/>
            <person name="Natvig D."/>
            <person name="Lalanne C."/>
            <person name="Gautier V."/>
            <person name="Ament-Velasquez S.L."/>
            <person name="Kruys A."/>
            <person name="Hutchinson M.I."/>
            <person name="Powell A.J."/>
            <person name="Barry K."/>
            <person name="Miller A.N."/>
            <person name="Grigoriev I.V."/>
            <person name="Debuchy R."/>
            <person name="Gladieux P."/>
            <person name="Thoren M.H."/>
            <person name="Johannesson H."/>
        </authorList>
    </citation>
    <scope>NUCLEOTIDE SEQUENCE</scope>
    <source>
        <strain evidence="2">CBS 990.96</strain>
    </source>
</reference>
<feature type="compositionally biased region" description="Acidic residues" evidence="1">
    <location>
        <begin position="673"/>
        <end position="684"/>
    </location>
</feature>
<organism evidence="2 3">
    <name type="scientific">Podospora fimiseda</name>
    <dbReference type="NCBI Taxonomy" id="252190"/>
    <lineage>
        <taxon>Eukaryota</taxon>
        <taxon>Fungi</taxon>
        <taxon>Dikarya</taxon>
        <taxon>Ascomycota</taxon>
        <taxon>Pezizomycotina</taxon>
        <taxon>Sordariomycetes</taxon>
        <taxon>Sordariomycetidae</taxon>
        <taxon>Sordariales</taxon>
        <taxon>Podosporaceae</taxon>
        <taxon>Podospora</taxon>
    </lineage>
</organism>
<accession>A0AAN7H095</accession>
<name>A0AAN7H095_9PEZI</name>
<feature type="region of interest" description="Disordered" evidence="1">
    <location>
        <begin position="13"/>
        <end position="74"/>
    </location>
</feature>
<sequence length="716" mass="78611">MRKRMSRLFIPISSPVLPASEPDIPASDAATGPASEANTTMDTASEAATAPSSRASTTMDTASEAAVTIQDPTSEVDMIIMDSGSEGFRGHIDSPLDVGDSTSEVDIILETASEGSEEDIILETASEGSEADMIMDSEAVTFQDSTSEVDVIVTESASEARAASVDLDSDGHIAMDTDSEAAVTVQDIDMESASEARPTTVDSTSVYNIMDTDSEADIASILEAASEEEITSILETVSETDVAMDTASEANNAVNPTSDSSTTMLSISASEAGGPMDSTSDTIFNQDWMHLQQAWINAVENSQSSWVHLQESWTTTIPRTPSLEFPQDRDDDDMSEISTIGSPPLPEGYRWSQFEEDWVAIPETSSPRLPEYPQYMHGYEFDEDLFFPSAPDFAQQYEDDMDLDEVMDDAPPQPSPAPQQEIEINTSLPRATSPVANPPNNRRRRGRIISTRDVTPGVLLHGAQRQVTITHPPPAPGWDPGEAWIAYVAGSYTEHETSGPSVVKNSDHEEEEEEVNQEIEEEEGDEEAQEKKYEDDEEEDEEDILPPVLMQRVVIAVNRAVQPLETAIEAVAQEYRTNSQRVMNNWLTAEKLAEIRIRRLLRERLIPALRQGEEKILQLHEDLLTEEEAIRSLGNLNAGTAEVLSAVKDFHVLADREVERVEGLQQPSKEAKDEDEDEEMDDFGAEGQEFFEGFERTILDYVRAGAAEGGSSKPEE</sequence>
<evidence type="ECO:0000313" key="3">
    <source>
        <dbReference type="Proteomes" id="UP001301958"/>
    </source>
</evidence>
<feature type="compositionally biased region" description="Acidic residues" evidence="1">
    <location>
        <begin position="508"/>
        <end position="528"/>
    </location>
</feature>
<dbReference type="Proteomes" id="UP001301958">
    <property type="component" value="Unassembled WGS sequence"/>
</dbReference>
<dbReference type="EMBL" id="MU865383">
    <property type="protein sequence ID" value="KAK4224794.1"/>
    <property type="molecule type" value="Genomic_DNA"/>
</dbReference>
<proteinExistence type="predicted"/>
<evidence type="ECO:0000256" key="1">
    <source>
        <dbReference type="SAM" id="MobiDB-lite"/>
    </source>
</evidence>
<comment type="caution">
    <text evidence="2">The sequence shown here is derived from an EMBL/GenBank/DDBJ whole genome shotgun (WGS) entry which is preliminary data.</text>
</comment>
<feature type="compositionally biased region" description="Acidic residues" evidence="1">
    <location>
        <begin position="535"/>
        <end position="544"/>
    </location>
</feature>
<feature type="region of interest" description="Disordered" evidence="1">
    <location>
        <begin position="661"/>
        <end position="686"/>
    </location>
</feature>
<reference evidence="2" key="1">
    <citation type="journal article" date="2023" name="Mol. Phylogenet. Evol.">
        <title>Genome-scale phylogeny and comparative genomics of the fungal order Sordariales.</title>
        <authorList>
            <person name="Hensen N."/>
            <person name="Bonometti L."/>
            <person name="Westerberg I."/>
            <person name="Brannstrom I.O."/>
            <person name="Guillou S."/>
            <person name="Cros-Aarteil S."/>
            <person name="Calhoun S."/>
            <person name="Haridas S."/>
            <person name="Kuo A."/>
            <person name="Mondo S."/>
            <person name="Pangilinan J."/>
            <person name="Riley R."/>
            <person name="LaButti K."/>
            <person name="Andreopoulos B."/>
            <person name="Lipzen A."/>
            <person name="Chen C."/>
            <person name="Yan M."/>
            <person name="Daum C."/>
            <person name="Ng V."/>
            <person name="Clum A."/>
            <person name="Steindorff A."/>
            <person name="Ohm R.A."/>
            <person name="Martin F."/>
            <person name="Silar P."/>
            <person name="Natvig D.O."/>
            <person name="Lalanne C."/>
            <person name="Gautier V."/>
            <person name="Ament-Velasquez S.L."/>
            <person name="Kruys A."/>
            <person name="Hutchinson M.I."/>
            <person name="Powell A.J."/>
            <person name="Barry K."/>
            <person name="Miller A.N."/>
            <person name="Grigoriev I.V."/>
            <person name="Debuchy R."/>
            <person name="Gladieux P."/>
            <person name="Hiltunen Thoren M."/>
            <person name="Johannesson H."/>
        </authorList>
    </citation>
    <scope>NUCLEOTIDE SEQUENCE</scope>
    <source>
        <strain evidence="2">CBS 990.96</strain>
    </source>
</reference>
<keyword evidence="3" id="KW-1185">Reference proteome</keyword>
<dbReference type="AlphaFoldDB" id="A0AAN7H095"/>
<feature type="compositionally biased region" description="Low complexity" evidence="1">
    <location>
        <begin position="43"/>
        <end position="58"/>
    </location>
</feature>
<gene>
    <name evidence="2" type="ORF">QBC38DRAFT_484663</name>
</gene>
<feature type="region of interest" description="Disordered" evidence="1">
    <location>
        <begin position="495"/>
        <end position="545"/>
    </location>
</feature>
<evidence type="ECO:0000313" key="2">
    <source>
        <dbReference type="EMBL" id="KAK4224794.1"/>
    </source>
</evidence>
<feature type="region of interest" description="Disordered" evidence="1">
    <location>
        <begin position="410"/>
        <end position="449"/>
    </location>
</feature>